<evidence type="ECO:0000313" key="2">
    <source>
        <dbReference type="Proteomes" id="UP000799764"/>
    </source>
</evidence>
<name>A0A9P4PMQ7_9PLEO</name>
<gene>
    <name evidence="1" type="ORF">P171DRAFT_244178</name>
</gene>
<comment type="caution">
    <text evidence="1">The sequence shown here is derived from an EMBL/GenBank/DDBJ whole genome shotgun (WGS) entry which is preliminary data.</text>
</comment>
<protein>
    <submittedName>
        <fullName evidence="1">Uncharacterized protein</fullName>
    </submittedName>
</protein>
<accession>A0A9P4PMQ7</accession>
<proteinExistence type="predicted"/>
<dbReference type="Proteomes" id="UP000799764">
    <property type="component" value="Unassembled WGS sequence"/>
</dbReference>
<dbReference type="AlphaFoldDB" id="A0A9P4PMQ7"/>
<evidence type="ECO:0000313" key="1">
    <source>
        <dbReference type="EMBL" id="KAF2447046.1"/>
    </source>
</evidence>
<sequence>MYMFCLFFHCCRRSNPRKRIALGNFNLDDPVNLPSRRASLPSSKSTPAAGAVLCVSSHLCPHHAVPHLVGKLTLRRACVQHSTLVALCYLIGSLIDAVPSDARTRTNQRPRQYTAFSLRVG</sequence>
<organism evidence="1 2">
    <name type="scientific">Karstenula rhodostoma CBS 690.94</name>
    <dbReference type="NCBI Taxonomy" id="1392251"/>
    <lineage>
        <taxon>Eukaryota</taxon>
        <taxon>Fungi</taxon>
        <taxon>Dikarya</taxon>
        <taxon>Ascomycota</taxon>
        <taxon>Pezizomycotina</taxon>
        <taxon>Dothideomycetes</taxon>
        <taxon>Pleosporomycetidae</taxon>
        <taxon>Pleosporales</taxon>
        <taxon>Massarineae</taxon>
        <taxon>Didymosphaeriaceae</taxon>
        <taxon>Karstenula</taxon>
    </lineage>
</organism>
<dbReference type="EMBL" id="MU001497">
    <property type="protein sequence ID" value="KAF2447046.1"/>
    <property type="molecule type" value="Genomic_DNA"/>
</dbReference>
<reference evidence="1" key="1">
    <citation type="journal article" date="2020" name="Stud. Mycol.">
        <title>101 Dothideomycetes genomes: a test case for predicting lifestyles and emergence of pathogens.</title>
        <authorList>
            <person name="Haridas S."/>
            <person name="Albert R."/>
            <person name="Binder M."/>
            <person name="Bloem J."/>
            <person name="Labutti K."/>
            <person name="Salamov A."/>
            <person name="Andreopoulos B."/>
            <person name="Baker S."/>
            <person name="Barry K."/>
            <person name="Bills G."/>
            <person name="Bluhm B."/>
            <person name="Cannon C."/>
            <person name="Castanera R."/>
            <person name="Culley D."/>
            <person name="Daum C."/>
            <person name="Ezra D."/>
            <person name="Gonzalez J."/>
            <person name="Henrissat B."/>
            <person name="Kuo A."/>
            <person name="Liang C."/>
            <person name="Lipzen A."/>
            <person name="Lutzoni F."/>
            <person name="Magnuson J."/>
            <person name="Mondo S."/>
            <person name="Nolan M."/>
            <person name="Ohm R."/>
            <person name="Pangilinan J."/>
            <person name="Park H.-J."/>
            <person name="Ramirez L."/>
            <person name="Alfaro M."/>
            <person name="Sun H."/>
            <person name="Tritt A."/>
            <person name="Yoshinaga Y."/>
            <person name="Zwiers L.-H."/>
            <person name="Turgeon B."/>
            <person name="Goodwin S."/>
            <person name="Spatafora J."/>
            <person name="Crous P."/>
            <person name="Grigoriev I."/>
        </authorList>
    </citation>
    <scope>NUCLEOTIDE SEQUENCE</scope>
    <source>
        <strain evidence="1">CBS 690.94</strain>
    </source>
</reference>
<keyword evidence="2" id="KW-1185">Reference proteome</keyword>